<evidence type="ECO:0000313" key="2">
    <source>
        <dbReference type="Proteomes" id="UP000030960"/>
    </source>
</evidence>
<dbReference type="STRING" id="561184.SAMN05216376_103387"/>
<dbReference type="OrthoDB" id="8420038at2"/>
<dbReference type="Proteomes" id="UP000030960">
    <property type="component" value="Unassembled WGS sequence"/>
</dbReference>
<dbReference type="EMBL" id="JSUQ01000001">
    <property type="protein sequence ID" value="KHQ55347.1"/>
    <property type="molecule type" value="Genomic_DNA"/>
</dbReference>
<proteinExistence type="predicted"/>
<reference evidence="1 2" key="1">
    <citation type="submission" date="2014-10" db="EMBL/GenBank/DDBJ databases">
        <title>Genome sequence of Ponticoccus sp. strain UMTAT08 isolated from clonal culture of toxic dinoflagellate Alexandrium tamiyavanichii.</title>
        <authorList>
            <person name="Gan H.Y."/>
            <person name="Muhd D.-D."/>
            <person name="Mohd Noor M.E."/>
            <person name="Yeong Y.S."/>
            <person name="Usup G."/>
        </authorList>
    </citation>
    <scope>NUCLEOTIDE SEQUENCE [LARGE SCALE GENOMIC DNA]</scope>
    <source>
        <strain evidence="1 2">UMTAT08</strain>
    </source>
</reference>
<name>A0A0B3S510_9RHOB</name>
<dbReference type="AlphaFoldDB" id="A0A0B3S510"/>
<accession>A0A0B3S510</accession>
<protein>
    <submittedName>
        <fullName evidence="1">Uncharacterized protein</fullName>
    </submittedName>
</protein>
<keyword evidence="2" id="KW-1185">Reference proteome</keyword>
<sequence length="173" mass="17743">MSYSANEIATLAQKAARGAGFPPHQAQIFGAATVQFLASGGEAQALLDALADPDDSPILRLPLLVEDIQRAVDLAGPEITLTLQPGDKALAPAYARLTALHITRAELGQSEDGLPRLCLDTAPVQGAAPTLPPRIAADPALIDRLSTLAALTYVPATDSSRSAGAGAGDIDND</sequence>
<dbReference type="RefSeq" id="WP_043136591.1">
    <property type="nucleotide sequence ID" value="NZ_JSUQ01000001.1"/>
</dbReference>
<gene>
    <name evidence="1" type="ORF">OA50_00383</name>
</gene>
<evidence type="ECO:0000313" key="1">
    <source>
        <dbReference type="EMBL" id="KHQ55347.1"/>
    </source>
</evidence>
<organism evidence="1 2">
    <name type="scientific">Mameliella alba</name>
    <dbReference type="NCBI Taxonomy" id="561184"/>
    <lineage>
        <taxon>Bacteria</taxon>
        <taxon>Pseudomonadati</taxon>
        <taxon>Pseudomonadota</taxon>
        <taxon>Alphaproteobacteria</taxon>
        <taxon>Rhodobacterales</taxon>
        <taxon>Roseobacteraceae</taxon>
        <taxon>Mameliella</taxon>
    </lineage>
</organism>
<comment type="caution">
    <text evidence="1">The sequence shown here is derived from an EMBL/GenBank/DDBJ whole genome shotgun (WGS) entry which is preliminary data.</text>
</comment>